<dbReference type="InterPro" id="IPR050789">
    <property type="entry name" value="Diverse_Enzym_Activities"/>
</dbReference>
<protein>
    <submittedName>
        <fullName evidence="2">Beta-lactamase family protein</fullName>
    </submittedName>
</protein>
<dbReference type="SUPFAM" id="SSF56601">
    <property type="entry name" value="beta-lactamase/transpeptidase-like"/>
    <property type="match status" value="1"/>
</dbReference>
<dbReference type="PANTHER" id="PTHR43283:SF3">
    <property type="entry name" value="BETA-LACTAMASE FAMILY PROTEIN (AFU_ORTHOLOGUE AFUA_5G07500)"/>
    <property type="match status" value="1"/>
</dbReference>
<gene>
    <name evidence="2" type="ORF">H3N35_09700</name>
</gene>
<sequence>MGLFSSQAKEQISPTIRGKLDLQLIKNSRRYGIAGQSVLLLKNNQVIYQGLQGFANLELAVPVVEEHIFSAYSVTKLFTSVLMMQLVEQGSVDVKKSIRHYLPYLPQHWQSTLV</sequence>
<accession>A0ABY7VL03</accession>
<dbReference type="InterPro" id="IPR001466">
    <property type="entry name" value="Beta-lactam-related"/>
</dbReference>
<dbReference type="Proteomes" id="UP001215231">
    <property type="component" value="Chromosome"/>
</dbReference>
<keyword evidence="3" id="KW-1185">Reference proteome</keyword>
<dbReference type="InterPro" id="IPR012338">
    <property type="entry name" value="Beta-lactam/transpept-like"/>
</dbReference>
<dbReference type="RefSeq" id="WP_274054085.1">
    <property type="nucleotide sequence ID" value="NZ_CP059693.1"/>
</dbReference>
<dbReference type="EMBL" id="CP059693">
    <property type="protein sequence ID" value="WDE13675.1"/>
    <property type="molecule type" value="Genomic_DNA"/>
</dbReference>
<dbReference type="Pfam" id="PF00144">
    <property type="entry name" value="Beta-lactamase"/>
    <property type="match status" value="1"/>
</dbReference>
<evidence type="ECO:0000313" key="3">
    <source>
        <dbReference type="Proteomes" id="UP001215231"/>
    </source>
</evidence>
<proteinExistence type="predicted"/>
<reference evidence="2 3" key="1">
    <citation type="journal article" date="2022" name="Mar. Drugs">
        <title>Bioassay-Guided Fractionation Leads to the Detection of Cholic Acid Generated by the Rare Thalassomonas sp.</title>
        <authorList>
            <person name="Pheiffer F."/>
            <person name="Schneider Y.K."/>
            <person name="Hansen E.H."/>
            <person name="Andersen J.H."/>
            <person name="Isaksson J."/>
            <person name="Busche T."/>
            <person name="R C."/>
            <person name="Kalinowski J."/>
            <person name="Zyl L.V."/>
            <person name="Trindade M."/>
        </authorList>
    </citation>
    <scope>NUCLEOTIDE SEQUENCE [LARGE SCALE GENOMIC DNA]</scope>
    <source>
        <strain evidence="2 3">A5K-61T</strain>
    </source>
</reference>
<organism evidence="2 3">
    <name type="scientific">Thalassomonas haliotis</name>
    <dbReference type="NCBI Taxonomy" id="485448"/>
    <lineage>
        <taxon>Bacteria</taxon>
        <taxon>Pseudomonadati</taxon>
        <taxon>Pseudomonadota</taxon>
        <taxon>Gammaproteobacteria</taxon>
        <taxon>Alteromonadales</taxon>
        <taxon>Colwelliaceae</taxon>
        <taxon>Thalassomonas</taxon>
    </lineage>
</organism>
<evidence type="ECO:0000313" key="2">
    <source>
        <dbReference type="EMBL" id="WDE13675.1"/>
    </source>
</evidence>
<feature type="domain" description="Beta-lactamase-related" evidence="1">
    <location>
        <begin position="26"/>
        <end position="110"/>
    </location>
</feature>
<dbReference type="PANTHER" id="PTHR43283">
    <property type="entry name" value="BETA-LACTAMASE-RELATED"/>
    <property type="match status" value="1"/>
</dbReference>
<dbReference type="Gene3D" id="3.40.710.10">
    <property type="entry name" value="DD-peptidase/beta-lactamase superfamily"/>
    <property type="match status" value="1"/>
</dbReference>
<name>A0ABY7VL03_9GAMM</name>
<evidence type="ECO:0000259" key="1">
    <source>
        <dbReference type="Pfam" id="PF00144"/>
    </source>
</evidence>